<accession>A0A179TAB6</accession>
<name>A0A179TAB6_9BACI</name>
<dbReference type="OrthoDB" id="505313at2"/>
<reference evidence="2" key="1">
    <citation type="submission" date="2016-04" db="EMBL/GenBank/DDBJ databases">
        <authorList>
            <person name="Lyu Z."/>
            <person name="Lyu W."/>
        </authorList>
    </citation>
    <scope>NUCLEOTIDE SEQUENCE [LARGE SCALE GENOMIC DNA]</scope>
    <source>
        <strain evidence="2">C44</strain>
    </source>
</reference>
<dbReference type="Proteomes" id="UP000078534">
    <property type="component" value="Unassembled WGS sequence"/>
</dbReference>
<evidence type="ECO:0000313" key="2">
    <source>
        <dbReference type="Proteomes" id="UP000078534"/>
    </source>
</evidence>
<organism evidence="1 2">
    <name type="scientific">Metabacillus litoralis</name>
    <dbReference type="NCBI Taxonomy" id="152268"/>
    <lineage>
        <taxon>Bacteria</taxon>
        <taxon>Bacillati</taxon>
        <taxon>Bacillota</taxon>
        <taxon>Bacilli</taxon>
        <taxon>Bacillales</taxon>
        <taxon>Bacillaceae</taxon>
        <taxon>Metabacillus</taxon>
    </lineage>
</organism>
<proteinExistence type="predicted"/>
<gene>
    <name evidence="1" type="ORF">A6K24_02135</name>
</gene>
<protein>
    <submittedName>
        <fullName evidence="1">Phytanoyl-CoA dioxygenase</fullName>
    </submittedName>
</protein>
<keyword evidence="2" id="KW-1185">Reference proteome</keyword>
<sequence>MERQSKPLLLTDEEMRKFITEGFLILKTDFSKGFHEKLNDQLLNVYEEEGNPGNNLLPRVTELQRVFEHPVITGALTSVLGPDYMLHAHRHGHYNASEVAGEWHKDSYWGYNRMRNHHPWWAMIMYFPQDTPAELGPTGILPGTQNYDSRVFEADELDQEVKACGEAGTFALIHYDIWHRATPNTLGNPRFMLKFEFMRTQAPTKPSWNNAESEWKLPESTSPLFAQHEVMWEETWNWLTGKIGSMSEKATNDSNFIENKLNALEDDYEPVALNAAYELACCGKYGVQNLLSALHHEKANVSRLAAYGLSIAGKDAIPGLIIALNSSRTSTVIRAIFALSEHRHLAAEAVPALTQLVEHPSVIIRRSVTEALGMIATPANEIVAGLTKCLQDPDAQTRFMAGLSLARIGAPADSAVPQLEVALQDENRYVRAHAAEALRYIGTEQANKALITFLFNSRWCPTTTPANTFYP</sequence>
<dbReference type="InterPro" id="IPR016024">
    <property type="entry name" value="ARM-type_fold"/>
</dbReference>
<dbReference type="GO" id="GO:0016706">
    <property type="term" value="F:2-oxoglutarate-dependent dioxygenase activity"/>
    <property type="evidence" value="ECO:0007669"/>
    <property type="project" value="UniProtKB-ARBA"/>
</dbReference>
<dbReference type="PANTHER" id="PTHR12697">
    <property type="entry name" value="PBS LYASE HEAT-LIKE PROTEIN"/>
    <property type="match status" value="1"/>
</dbReference>
<dbReference type="EMBL" id="LWSG01000001">
    <property type="protein sequence ID" value="OAS89373.1"/>
    <property type="molecule type" value="Genomic_DNA"/>
</dbReference>
<keyword evidence="1" id="KW-0223">Dioxygenase</keyword>
<dbReference type="RefSeq" id="WP_066325102.1">
    <property type="nucleotide sequence ID" value="NZ_LWSG01000001.1"/>
</dbReference>
<dbReference type="Gene3D" id="1.25.10.10">
    <property type="entry name" value="Leucine-rich Repeat Variant"/>
    <property type="match status" value="1"/>
</dbReference>
<dbReference type="Pfam" id="PF13646">
    <property type="entry name" value="HEAT_2"/>
    <property type="match status" value="2"/>
</dbReference>
<dbReference type="SUPFAM" id="SSF48371">
    <property type="entry name" value="ARM repeat"/>
    <property type="match status" value="1"/>
</dbReference>
<dbReference type="Gene3D" id="2.60.120.620">
    <property type="entry name" value="q2cbj1_9rhob like domain"/>
    <property type="match status" value="1"/>
</dbReference>
<evidence type="ECO:0000313" key="1">
    <source>
        <dbReference type="EMBL" id="OAS89373.1"/>
    </source>
</evidence>
<dbReference type="InterPro" id="IPR011989">
    <property type="entry name" value="ARM-like"/>
</dbReference>
<dbReference type="Pfam" id="PF05721">
    <property type="entry name" value="PhyH"/>
    <property type="match status" value="1"/>
</dbReference>
<dbReference type="SUPFAM" id="SSF51197">
    <property type="entry name" value="Clavaminate synthase-like"/>
    <property type="match status" value="1"/>
</dbReference>
<dbReference type="SMART" id="SM00567">
    <property type="entry name" value="EZ_HEAT"/>
    <property type="match status" value="4"/>
</dbReference>
<dbReference type="InterPro" id="IPR008775">
    <property type="entry name" value="Phytyl_CoA_dOase-like"/>
</dbReference>
<dbReference type="PANTHER" id="PTHR12697:SF5">
    <property type="entry name" value="DEOXYHYPUSINE HYDROXYLASE"/>
    <property type="match status" value="1"/>
</dbReference>
<dbReference type="InterPro" id="IPR004155">
    <property type="entry name" value="PBS_lyase_HEAT"/>
</dbReference>
<dbReference type="STRING" id="152268.A6K24_02135"/>
<dbReference type="AlphaFoldDB" id="A0A179TAB6"/>
<comment type="caution">
    <text evidence="1">The sequence shown here is derived from an EMBL/GenBank/DDBJ whole genome shotgun (WGS) entry which is preliminary data.</text>
</comment>
<keyword evidence="1" id="KW-0560">Oxidoreductase</keyword>